<proteinExistence type="predicted"/>
<dbReference type="Proteomes" id="UP000076021">
    <property type="component" value="Chromosome"/>
</dbReference>
<dbReference type="KEGG" id="rst:ATY39_05225"/>
<evidence type="ECO:0000313" key="1">
    <source>
        <dbReference type="EMBL" id="AMW98907.1"/>
    </source>
</evidence>
<dbReference type="RefSeq" id="WP_066786829.1">
    <property type="nucleotide sequence ID" value="NZ_BJVD01000001.1"/>
</dbReference>
<gene>
    <name evidence="1" type="ORF">ATY39_05225</name>
</gene>
<dbReference type="AlphaFoldDB" id="A0A143HB01"/>
<reference evidence="2" key="2">
    <citation type="submission" date="2016-03" db="EMBL/GenBank/DDBJ databases">
        <authorList>
            <person name="Ploux O."/>
        </authorList>
    </citation>
    <scope>NUCLEOTIDE SEQUENCE [LARGE SCALE GENOMIC DNA]</scope>
    <source>
        <strain evidence="2">PP9</strain>
    </source>
</reference>
<dbReference type="EMBL" id="CP014806">
    <property type="protein sequence ID" value="AMW98907.1"/>
    <property type="molecule type" value="Genomic_DNA"/>
</dbReference>
<organism evidence="1 2">
    <name type="scientific">Rummeliibacillus stabekisii</name>
    <dbReference type="NCBI Taxonomy" id="241244"/>
    <lineage>
        <taxon>Bacteria</taxon>
        <taxon>Bacillati</taxon>
        <taxon>Bacillota</taxon>
        <taxon>Bacilli</taxon>
        <taxon>Bacillales</taxon>
        <taxon>Caryophanaceae</taxon>
        <taxon>Rummeliibacillus</taxon>
    </lineage>
</organism>
<sequence>MQEKWTFMVDGTAYFCKTMEEAISELPIEEIDGEEYVKIKHKDLKRLVEFYLKEHASDIQF</sequence>
<dbReference type="OrthoDB" id="2455146at2"/>
<accession>A0A143HB01</accession>
<reference evidence="1 2" key="1">
    <citation type="journal article" date="2016" name="Genome Announc.">
        <title>Whole-Genome Sequence of Rummeliibacillus stabekisii Strain PP9 Isolated from Antarctic Soil.</title>
        <authorList>
            <person name="da Mota F.F."/>
            <person name="Vollu R.E."/>
            <person name="Jurelevicius D."/>
            <person name="Seldin L."/>
        </authorList>
    </citation>
    <scope>NUCLEOTIDE SEQUENCE [LARGE SCALE GENOMIC DNA]</scope>
    <source>
        <strain evidence="1 2">PP9</strain>
    </source>
</reference>
<evidence type="ECO:0000313" key="2">
    <source>
        <dbReference type="Proteomes" id="UP000076021"/>
    </source>
</evidence>
<protein>
    <submittedName>
        <fullName evidence="1">Uncharacterized protein</fullName>
    </submittedName>
</protein>
<keyword evidence="2" id="KW-1185">Reference proteome</keyword>
<name>A0A143HB01_9BACL</name>